<dbReference type="STRING" id="80972.ENSAOCP00000023968"/>
<reference evidence="2 3" key="1">
    <citation type="submission" date="2022-01" db="EMBL/GenBank/DDBJ databases">
        <title>A chromosome-scale genome assembly of the false clownfish, Amphiprion ocellaris.</title>
        <authorList>
            <person name="Ryu T."/>
        </authorList>
    </citation>
    <scope>NUCLEOTIDE SEQUENCE [LARGE SCALE GENOMIC DNA]</scope>
</reference>
<dbReference type="Proteomes" id="UP001501940">
    <property type="component" value="Chromosome 14"/>
</dbReference>
<evidence type="ECO:0000313" key="3">
    <source>
        <dbReference type="Proteomes" id="UP001501940"/>
    </source>
</evidence>
<proteinExistence type="predicted"/>
<dbReference type="Ensembl" id="ENSAOCT00000004001.2">
    <property type="protein sequence ID" value="ENSAOCP00000023968.1"/>
    <property type="gene ID" value="ENSAOCG00000010447.2"/>
</dbReference>
<name>A0A3Q1CE56_AMPOC</name>
<dbReference type="GeneTree" id="ENSGT00940000182231"/>
<keyword evidence="3" id="KW-1185">Reference proteome</keyword>
<dbReference type="SUPFAM" id="SSF50729">
    <property type="entry name" value="PH domain-like"/>
    <property type="match status" value="1"/>
</dbReference>
<feature type="chain" id="PRO_5018686969" description="Secreted protein" evidence="1">
    <location>
        <begin position="21"/>
        <end position="82"/>
    </location>
</feature>
<keyword evidence="1" id="KW-0732">Signal</keyword>
<feature type="signal peptide" evidence="1">
    <location>
        <begin position="1"/>
        <end position="20"/>
    </location>
</feature>
<sequence length="82" mass="9392">MVFFVLFIRSSFLIIIPTNSESSICQVRATVLLIGQSFHSIVQIYHNSATNTFRVVGRKLQVNQQVQNNRTLRGGNWGNRRL</sequence>
<evidence type="ECO:0000256" key="1">
    <source>
        <dbReference type="SAM" id="SignalP"/>
    </source>
</evidence>
<evidence type="ECO:0000313" key="2">
    <source>
        <dbReference type="Ensembl" id="ENSAOCP00000023968.1"/>
    </source>
</evidence>
<protein>
    <recommendedName>
        <fullName evidence="4">Secreted protein</fullName>
    </recommendedName>
</protein>
<accession>A0A3Q1CE56</accession>
<gene>
    <name evidence="2" type="primary">ACYP2</name>
</gene>
<reference evidence="2" key="2">
    <citation type="submission" date="2025-08" db="UniProtKB">
        <authorList>
            <consortium name="Ensembl"/>
        </authorList>
    </citation>
    <scope>IDENTIFICATION</scope>
</reference>
<dbReference type="AlphaFoldDB" id="A0A3Q1CE56"/>
<organism evidence="2 3">
    <name type="scientific">Amphiprion ocellaris</name>
    <name type="common">Clown anemonefish</name>
    <dbReference type="NCBI Taxonomy" id="80972"/>
    <lineage>
        <taxon>Eukaryota</taxon>
        <taxon>Metazoa</taxon>
        <taxon>Chordata</taxon>
        <taxon>Craniata</taxon>
        <taxon>Vertebrata</taxon>
        <taxon>Euteleostomi</taxon>
        <taxon>Actinopterygii</taxon>
        <taxon>Neopterygii</taxon>
        <taxon>Teleostei</taxon>
        <taxon>Neoteleostei</taxon>
        <taxon>Acanthomorphata</taxon>
        <taxon>Ovalentaria</taxon>
        <taxon>Pomacentridae</taxon>
        <taxon>Amphiprion</taxon>
    </lineage>
</organism>
<evidence type="ECO:0008006" key="4">
    <source>
        <dbReference type="Google" id="ProtNLM"/>
    </source>
</evidence>
<reference evidence="2" key="3">
    <citation type="submission" date="2025-09" db="UniProtKB">
        <authorList>
            <consortium name="Ensembl"/>
        </authorList>
    </citation>
    <scope>IDENTIFICATION</scope>
</reference>